<gene>
    <name evidence="4" type="ORF">RNAN_2170</name>
</gene>
<dbReference type="SUPFAM" id="SSF47823">
    <property type="entry name" value="lambda integrase-like, N-terminal domain"/>
    <property type="match status" value="1"/>
</dbReference>
<evidence type="ECO:0000313" key="5">
    <source>
        <dbReference type="Proteomes" id="UP000004374"/>
    </source>
</evidence>
<dbReference type="InterPro" id="IPR052925">
    <property type="entry name" value="Phage_Integrase-like_Recomb"/>
</dbReference>
<dbReference type="GO" id="GO:0006310">
    <property type="term" value="P:DNA recombination"/>
    <property type="evidence" value="ECO:0007669"/>
    <property type="project" value="UniProtKB-KW"/>
</dbReference>
<evidence type="ECO:0000256" key="2">
    <source>
        <dbReference type="ARBA" id="ARBA00023172"/>
    </source>
</evidence>
<organism evidence="4 5">
    <name type="scientific">Rheinheimera nanhaiensis E407-8</name>
    <dbReference type="NCBI Taxonomy" id="562729"/>
    <lineage>
        <taxon>Bacteria</taxon>
        <taxon>Pseudomonadati</taxon>
        <taxon>Pseudomonadota</taxon>
        <taxon>Gammaproteobacteria</taxon>
        <taxon>Chromatiales</taxon>
        <taxon>Chromatiaceae</taxon>
        <taxon>Rheinheimera</taxon>
    </lineage>
</organism>
<proteinExistence type="predicted"/>
<keyword evidence="2" id="KW-0233">DNA recombination</keyword>
<sequence>MRNSLATLYSTPYKKQSNINVGAVNTLDQYLQAATRDNTRRSYQAAVEHFETQFGGVLPTTSTEICRYLAKYAVTLSFNTLKQRLSGLSAWHRQQGFADPTKSPMVRKVLKGIRELHPAREKQAKPLQLDTLAQISHSLDASEALAIRVNDQPLLLRTCRDRALVLVGFWRGFRGDELCRMEVEHISLATNEGMQIYLRRSKADRSNRGEIYRLPALARLCPVRALERYLEISGLSQGPVFRGISRWGHVSQTALAAKSIIPLLRQIFSQAGLIDADHYSAHSLRRGFATWAGQSGWSLKALMEYVGWKDLNSAMRYIDSPDPFLQSVEVVELQSISALMATHELELHYSLQRYHKNSRDPVKVRQKIDRFCLKPLQAECIDETNHRYRLTLATQDEAQLDERIDDLLATLYHMAQDHQCMIEITLTEPATGRYWD</sequence>
<evidence type="ECO:0000256" key="1">
    <source>
        <dbReference type="ARBA" id="ARBA00023125"/>
    </source>
</evidence>
<dbReference type="Gene3D" id="1.10.150.130">
    <property type="match status" value="1"/>
</dbReference>
<dbReference type="InterPro" id="IPR002104">
    <property type="entry name" value="Integrase_catalytic"/>
</dbReference>
<dbReference type="PANTHER" id="PTHR34605">
    <property type="entry name" value="PHAGE_INTEGRASE DOMAIN-CONTAINING PROTEIN"/>
    <property type="match status" value="1"/>
</dbReference>
<dbReference type="InterPro" id="IPR013762">
    <property type="entry name" value="Integrase-like_cat_sf"/>
</dbReference>
<dbReference type="CDD" id="cd00799">
    <property type="entry name" value="INT_Cre_C"/>
    <property type="match status" value="1"/>
</dbReference>
<feature type="domain" description="Tyr recombinase" evidence="3">
    <location>
        <begin position="122"/>
        <end position="330"/>
    </location>
</feature>
<dbReference type="GO" id="GO:0003677">
    <property type="term" value="F:DNA binding"/>
    <property type="evidence" value="ECO:0007669"/>
    <property type="project" value="UniProtKB-KW"/>
</dbReference>
<protein>
    <submittedName>
        <fullName evidence="4">Phage integrase family protein</fullName>
    </submittedName>
</protein>
<reference evidence="4 5" key="1">
    <citation type="journal article" date="2012" name="J. Bacteriol.">
        <title>Genome Sequence of the Protease-Producing Bacterium Rheinheimera nanhaiensis E407-8T, Isolated from Deep-Sea Sediment of the South China Sea.</title>
        <authorList>
            <person name="Zhang X.-Y."/>
            <person name="Zhang Y.-J."/>
            <person name="Qin Q.-L."/>
            <person name="Xie B.-B."/>
            <person name="Chen X.-L."/>
            <person name="Zhou B.-C."/>
            <person name="Zhang Y.-Z."/>
        </authorList>
    </citation>
    <scope>NUCLEOTIDE SEQUENCE [LARGE SCALE GENOMIC DNA]</scope>
    <source>
        <strain evidence="4 5">E407-8</strain>
    </source>
</reference>
<evidence type="ECO:0000313" key="4">
    <source>
        <dbReference type="EMBL" id="GAB59178.1"/>
    </source>
</evidence>
<dbReference type="EMBL" id="BAFK01000011">
    <property type="protein sequence ID" value="GAB59178.1"/>
    <property type="molecule type" value="Genomic_DNA"/>
</dbReference>
<dbReference type="PANTHER" id="PTHR34605:SF4">
    <property type="entry name" value="DNA ADENINE METHYLTRANSFERASE"/>
    <property type="match status" value="1"/>
</dbReference>
<comment type="caution">
    <text evidence="4">The sequence shown here is derived from an EMBL/GenBank/DDBJ whole genome shotgun (WGS) entry which is preliminary data.</text>
</comment>
<dbReference type="AlphaFoldDB" id="I1DYQ0"/>
<dbReference type="Proteomes" id="UP000004374">
    <property type="component" value="Unassembled WGS sequence"/>
</dbReference>
<dbReference type="Gene3D" id="1.10.443.10">
    <property type="entry name" value="Intergrase catalytic core"/>
    <property type="match status" value="1"/>
</dbReference>
<dbReference type="Pfam" id="PF00589">
    <property type="entry name" value="Phage_integrase"/>
    <property type="match status" value="1"/>
</dbReference>
<accession>I1DYQ0</accession>
<dbReference type="GO" id="GO:0015074">
    <property type="term" value="P:DNA integration"/>
    <property type="evidence" value="ECO:0007669"/>
    <property type="project" value="InterPro"/>
</dbReference>
<evidence type="ECO:0000259" key="3">
    <source>
        <dbReference type="PROSITE" id="PS51898"/>
    </source>
</evidence>
<keyword evidence="5" id="KW-1185">Reference proteome</keyword>
<dbReference type="SUPFAM" id="SSF56349">
    <property type="entry name" value="DNA breaking-rejoining enzymes"/>
    <property type="match status" value="1"/>
</dbReference>
<dbReference type="InterPro" id="IPR011010">
    <property type="entry name" value="DNA_brk_join_enz"/>
</dbReference>
<dbReference type="STRING" id="562729.RNAN_2170"/>
<name>I1DYQ0_9GAMM</name>
<dbReference type="InterPro" id="IPR010998">
    <property type="entry name" value="Integrase_recombinase_N"/>
</dbReference>
<keyword evidence="1" id="KW-0238">DNA-binding</keyword>
<dbReference type="PROSITE" id="PS51898">
    <property type="entry name" value="TYR_RECOMBINASE"/>
    <property type="match status" value="1"/>
</dbReference>